<dbReference type="GO" id="GO:0030288">
    <property type="term" value="C:outer membrane-bounded periplasmic space"/>
    <property type="evidence" value="ECO:0007669"/>
    <property type="project" value="TreeGrafter"/>
</dbReference>
<feature type="transmembrane region" description="Helical" evidence="11">
    <location>
        <begin position="12"/>
        <end position="35"/>
    </location>
</feature>
<dbReference type="InterPro" id="IPR036280">
    <property type="entry name" value="Multihaem_cyt_sf"/>
</dbReference>
<evidence type="ECO:0000256" key="6">
    <source>
        <dbReference type="ARBA" id="ARBA00022729"/>
    </source>
</evidence>
<protein>
    <recommendedName>
        <fullName evidence="3">nitrite reductase (cytochrome; ammonia-forming)</fullName>
        <ecNumber evidence="3">1.7.2.2</ecNumber>
    </recommendedName>
</protein>
<evidence type="ECO:0000256" key="10">
    <source>
        <dbReference type="ARBA" id="ARBA00049131"/>
    </source>
</evidence>
<evidence type="ECO:0000313" key="12">
    <source>
        <dbReference type="EMBL" id="RUS65808.1"/>
    </source>
</evidence>
<dbReference type="PANTHER" id="PTHR30633">
    <property type="entry name" value="CYTOCHROME C-552 RESPIRATORY NITRITE REDUCTASE"/>
    <property type="match status" value="1"/>
</dbReference>
<dbReference type="GO" id="GO:0042279">
    <property type="term" value="F:nitrite reductase (cytochrome, ammonia-forming) activity"/>
    <property type="evidence" value="ECO:0007669"/>
    <property type="project" value="UniProtKB-EC"/>
</dbReference>
<keyword evidence="13" id="KW-1185">Reference proteome</keyword>
<proteinExistence type="inferred from homology"/>
<dbReference type="OrthoDB" id="9780421at2"/>
<dbReference type="Proteomes" id="UP000286947">
    <property type="component" value="Unassembled WGS sequence"/>
</dbReference>
<dbReference type="AlphaFoldDB" id="A0A433SAN9"/>
<dbReference type="EMBL" id="PQSP01000009">
    <property type="protein sequence ID" value="RUS65808.1"/>
    <property type="molecule type" value="Genomic_DNA"/>
</dbReference>
<dbReference type="Gene3D" id="1.10.1130.10">
    <property type="entry name" value="Flavocytochrome C3, Chain A"/>
    <property type="match status" value="1"/>
</dbReference>
<keyword evidence="11" id="KW-0472">Membrane</keyword>
<evidence type="ECO:0000256" key="9">
    <source>
        <dbReference type="ARBA" id="ARBA00023004"/>
    </source>
</evidence>
<evidence type="ECO:0000256" key="7">
    <source>
        <dbReference type="ARBA" id="ARBA00022837"/>
    </source>
</evidence>
<keyword evidence="6" id="KW-0732">Signal</keyword>
<evidence type="ECO:0000256" key="3">
    <source>
        <dbReference type="ARBA" id="ARBA00011887"/>
    </source>
</evidence>
<dbReference type="InterPro" id="IPR003321">
    <property type="entry name" value="Cyt_c552"/>
</dbReference>
<dbReference type="SUPFAM" id="SSF48695">
    <property type="entry name" value="Multiheme cytochromes"/>
    <property type="match status" value="1"/>
</dbReference>
<reference evidence="12 13" key="1">
    <citation type="submission" date="2018-01" db="EMBL/GenBank/DDBJ databases">
        <title>Saezia sanguinis gen. nov., sp. nov., in the order Burkholderiales isolated from human blood.</title>
        <authorList>
            <person name="Medina-Pascual M.J."/>
            <person name="Valdezate S."/>
            <person name="Monzon S."/>
            <person name="Cuesta I."/>
            <person name="Carrasco G."/>
            <person name="Villalon P."/>
            <person name="Saez-Nieto J.A."/>
        </authorList>
    </citation>
    <scope>NUCLEOTIDE SEQUENCE [LARGE SCALE GENOMIC DNA]</scope>
    <source>
        <strain evidence="12 13">CNM695-12</strain>
    </source>
</reference>
<evidence type="ECO:0000256" key="8">
    <source>
        <dbReference type="ARBA" id="ARBA00023002"/>
    </source>
</evidence>
<dbReference type="GO" id="GO:0046872">
    <property type="term" value="F:metal ion binding"/>
    <property type="evidence" value="ECO:0007669"/>
    <property type="project" value="UniProtKB-KW"/>
</dbReference>
<dbReference type="CDD" id="cd00548">
    <property type="entry name" value="NrfA-like"/>
    <property type="match status" value="1"/>
</dbReference>
<keyword evidence="9" id="KW-0408">Iron</keyword>
<dbReference type="Pfam" id="PF02335">
    <property type="entry name" value="Cytochrom_C552"/>
    <property type="match status" value="1"/>
</dbReference>
<keyword evidence="8 12" id="KW-0560">Oxidoreductase</keyword>
<dbReference type="NCBIfam" id="NF008339">
    <property type="entry name" value="PRK11125.1"/>
    <property type="match status" value="1"/>
</dbReference>
<keyword evidence="11" id="KW-1133">Transmembrane helix</keyword>
<keyword evidence="11" id="KW-0812">Transmembrane</keyword>
<comment type="caution">
    <text evidence="12">The sequence shown here is derived from an EMBL/GenBank/DDBJ whole genome shotgun (WGS) entry which is preliminary data.</text>
</comment>
<evidence type="ECO:0000256" key="2">
    <source>
        <dbReference type="ARBA" id="ARBA00009288"/>
    </source>
</evidence>
<keyword evidence="4" id="KW-0349">Heme</keyword>
<dbReference type="PIRSF" id="PIRSF000243">
    <property type="entry name" value="Cyt_c552"/>
    <property type="match status" value="1"/>
</dbReference>
<dbReference type="EC" id="1.7.2.2" evidence="3"/>
<dbReference type="GO" id="GO:0020037">
    <property type="term" value="F:heme binding"/>
    <property type="evidence" value="ECO:0007669"/>
    <property type="project" value="TreeGrafter"/>
</dbReference>
<evidence type="ECO:0000256" key="11">
    <source>
        <dbReference type="SAM" id="Phobius"/>
    </source>
</evidence>
<organism evidence="12 13">
    <name type="scientific">Saezia sanguinis</name>
    <dbReference type="NCBI Taxonomy" id="1965230"/>
    <lineage>
        <taxon>Bacteria</taxon>
        <taxon>Pseudomonadati</taxon>
        <taxon>Pseudomonadota</taxon>
        <taxon>Betaproteobacteria</taxon>
        <taxon>Burkholderiales</taxon>
        <taxon>Saeziaceae</taxon>
        <taxon>Saezia</taxon>
    </lineage>
</organism>
<dbReference type="Gene3D" id="1.20.140.10">
    <property type="entry name" value="Butyryl-CoA Dehydrogenase, subunit A, domain 3"/>
    <property type="match status" value="1"/>
</dbReference>
<accession>A0A433SAN9</accession>
<comment type="catalytic activity">
    <reaction evidence="10">
        <text>6 Fe(III)-[cytochrome c] + NH4(+) + 2 H2O = 6 Fe(II)-[cytochrome c] + nitrite + 8 H(+)</text>
        <dbReference type="Rhea" id="RHEA:13089"/>
        <dbReference type="Rhea" id="RHEA-COMP:10350"/>
        <dbReference type="Rhea" id="RHEA-COMP:14399"/>
        <dbReference type="ChEBI" id="CHEBI:15377"/>
        <dbReference type="ChEBI" id="CHEBI:15378"/>
        <dbReference type="ChEBI" id="CHEBI:16301"/>
        <dbReference type="ChEBI" id="CHEBI:28938"/>
        <dbReference type="ChEBI" id="CHEBI:29033"/>
        <dbReference type="ChEBI" id="CHEBI:29034"/>
        <dbReference type="EC" id="1.7.2.2"/>
    </reaction>
</comment>
<dbReference type="PANTHER" id="PTHR30633:SF0">
    <property type="entry name" value="CYTOCHROME C-552"/>
    <property type="match status" value="1"/>
</dbReference>
<comment type="subcellular location">
    <subcellularLocation>
        <location evidence="1">Cell envelope</location>
    </subcellularLocation>
</comment>
<comment type="similarity">
    <text evidence="2">Belongs to the cytochrome c-552 family.</text>
</comment>
<evidence type="ECO:0000313" key="13">
    <source>
        <dbReference type="Proteomes" id="UP000286947"/>
    </source>
</evidence>
<dbReference type="GO" id="GO:0019645">
    <property type="term" value="P:anaerobic electron transport chain"/>
    <property type="evidence" value="ECO:0007669"/>
    <property type="project" value="TreeGrafter"/>
</dbReference>
<evidence type="ECO:0000256" key="4">
    <source>
        <dbReference type="ARBA" id="ARBA00022617"/>
    </source>
</evidence>
<sequence>MKLTASIKERPVIGWVIFFVIMLAVFLLGMLAASITERRAETTASVFNNRKVEITGIEPRNRIWGQNFPREFETWKRTANMDFRSKHMGNMPEDVLSSRPNMVVLWAGYAFAKDYSAPRGHMYALEDQYVSMRTGTPRNPEDGPQPGTCWACKSPDVPRLMEEMGIANFYSAKWGALGAEVVNPIGCGDCHDPVTMSLTITRPALVEAFQRQGRDITQATNQEMRSLVCAQCHVEYYFQGDGKYLTFPWDGGMTVEAMEAYYDAAKYSDWTHSISKAPMLKAQHPDYELFLLGPHGQRGLACADCHLPYVSEGGVKYSNHQIMSPLNNISGTCGTCHRDSEANLRMYVEQNQDKVLEIRDRLEPELVRAHIMAKAAWDAGATAEEMAPALQLIREAGWRWDYGVASHGASFHAPVETQRILAHGLDRALQAQIALQQVLFAHGVTDVPMPDLSTRAAASAYIGFDIEKERAANEEWLKTVIPQWLETAKQNGRL</sequence>
<gene>
    <name evidence="12" type="primary">nrfA</name>
    <name evidence="12" type="ORF">CUZ56_02653</name>
</gene>
<dbReference type="RefSeq" id="WP_126980816.1">
    <property type="nucleotide sequence ID" value="NZ_PQSP01000009.1"/>
</dbReference>
<keyword evidence="7" id="KW-0106">Calcium</keyword>
<keyword evidence="5" id="KW-0479">Metal-binding</keyword>
<evidence type="ECO:0000256" key="5">
    <source>
        <dbReference type="ARBA" id="ARBA00022723"/>
    </source>
</evidence>
<evidence type="ECO:0000256" key="1">
    <source>
        <dbReference type="ARBA" id="ARBA00004196"/>
    </source>
</evidence>
<name>A0A433SAN9_9BURK</name>